<keyword evidence="8" id="KW-1185">Reference proteome</keyword>
<evidence type="ECO:0000259" key="5">
    <source>
        <dbReference type="Pfam" id="PF18052"/>
    </source>
</evidence>
<dbReference type="InterPro" id="IPR044974">
    <property type="entry name" value="Disease_R_plants"/>
</dbReference>
<dbReference type="Pfam" id="PF00931">
    <property type="entry name" value="NB-ARC"/>
    <property type="match status" value="1"/>
</dbReference>
<organism evidence="8 9">
    <name type="scientific">Prunus avium</name>
    <name type="common">Cherry</name>
    <name type="synonym">Cerasus avium</name>
    <dbReference type="NCBI Taxonomy" id="42229"/>
    <lineage>
        <taxon>Eukaryota</taxon>
        <taxon>Viridiplantae</taxon>
        <taxon>Streptophyta</taxon>
        <taxon>Embryophyta</taxon>
        <taxon>Tracheophyta</taxon>
        <taxon>Spermatophyta</taxon>
        <taxon>Magnoliopsida</taxon>
        <taxon>eudicotyledons</taxon>
        <taxon>Gunneridae</taxon>
        <taxon>Pentapetalae</taxon>
        <taxon>rosids</taxon>
        <taxon>fabids</taxon>
        <taxon>Rosales</taxon>
        <taxon>Rosaceae</taxon>
        <taxon>Amygdaloideae</taxon>
        <taxon>Amygdaleae</taxon>
        <taxon>Prunus</taxon>
    </lineage>
</organism>
<dbReference type="GeneID" id="110773099"/>
<dbReference type="InterPro" id="IPR027417">
    <property type="entry name" value="P-loop_NTPase"/>
</dbReference>
<dbReference type="Pfam" id="PF18052">
    <property type="entry name" value="Rx_N"/>
    <property type="match status" value="1"/>
</dbReference>
<dbReference type="KEGG" id="pavi:110773099"/>
<dbReference type="InterPro" id="IPR042197">
    <property type="entry name" value="Apaf_helical"/>
</dbReference>
<dbReference type="Gene3D" id="3.80.10.10">
    <property type="entry name" value="Ribonuclease Inhibitor"/>
    <property type="match status" value="1"/>
</dbReference>
<dbReference type="Pfam" id="PF23598">
    <property type="entry name" value="LRR_14"/>
    <property type="match status" value="1"/>
</dbReference>
<evidence type="ECO:0000256" key="3">
    <source>
        <dbReference type="ARBA" id="ARBA00022821"/>
    </source>
</evidence>
<dbReference type="Gene3D" id="1.10.10.10">
    <property type="entry name" value="Winged helix-like DNA-binding domain superfamily/Winged helix DNA-binding domain"/>
    <property type="match status" value="1"/>
</dbReference>
<dbReference type="Gene3D" id="1.20.5.4130">
    <property type="match status" value="1"/>
</dbReference>
<dbReference type="InterPro" id="IPR058922">
    <property type="entry name" value="WHD_DRP"/>
</dbReference>
<feature type="domain" description="Disease resistance protein winged helix" evidence="6">
    <location>
        <begin position="431"/>
        <end position="502"/>
    </location>
</feature>
<keyword evidence="1" id="KW-0677">Repeat</keyword>
<dbReference type="FunFam" id="3.40.50.300:FF:001091">
    <property type="entry name" value="Probable disease resistance protein At1g61300"/>
    <property type="match status" value="1"/>
</dbReference>
<reference evidence="9" key="1">
    <citation type="submission" date="2025-08" db="UniProtKB">
        <authorList>
            <consortium name="RefSeq"/>
        </authorList>
    </citation>
    <scope>IDENTIFICATION</scope>
</reference>
<dbReference type="Gene3D" id="3.40.50.300">
    <property type="entry name" value="P-loop containing nucleotide triphosphate hydrolases"/>
    <property type="match status" value="1"/>
</dbReference>
<dbReference type="InterPro" id="IPR055414">
    <property type="entry name" value="LRR_R13L4/SHOC2-like"/>
</dbReference>
<evidence type="ECO:0000256" key="1">
    <source>
        <dbReference type="ARBA" id="ARBA00022737"/>
    </source>
</evidence>
<evidence type="ECO:0000313" key="8">
    <source>
        <dbReference type="Proteomes" id="UP000515124"/>
    </source>
</evidence>
<dbReference type="InterPro" id="IPR038005">
    <property type="entry name" value="RX-like_CC"/>
</dbReference>
<dbReference type="PRINTS" id="PR00364">
    <property type="entry name" value="DISEASERSIST"/>
</dbReference>
<feature type="domain" description="Disease resistance R13L4/SHOC-2-like LRR" evidence="7">
    <location>
        <begin position="547"/>
        <end position="884"/>
    </location>
</feature>
<evidence type="ECO:0000313" key="9">
    <source>
        <dbReference type="RefSeq" id="XP_021833298.1"/>
    </source>
</evidence>
<dbReference type="GO" id="GO:0043531">
    <property type="term" value="F:ADP binding"/>
    <property type="evidence" value="ECO:0007669"/>
    <property type="project" value="InterPro"/>
</dbReference>
<dbReference type="Proteomes" id="UP000515124">
    <property type="component" value="Unplaced"/>
</dbReference>
<keyword evidence="3" id="KW-0611">Plant defense</keyword>
<dbReference type="Gene3D" id="1.10.8.430">
    <property type="entry name" value="Helical domain of apoptotic protease-activating factors"/>
    <property type="match status" value="1"/>
</dbReference>
<dbReference type="PANTHER" id="PTHR23155">
    <property type="entry name" value="DISEASE RESISTANCE PROTEIN RP"/>
    <property type="match status" value="1"/>
</dbReference>
<dbReference type="SUPFAM" id="SSF52058">
    <property type="entry name" value="L domain-like"/>
    <property type="match status" value="1"/>
</dbReference>
<dbReference type="PANTHER" id="PTHR23155:SF1205">
    <property type="entry name" value="DISEASE RESISTANCE PROTEIN RPM1"/>
    <property type="match status" value="1"/>
</dbReference>
<evidence type="ECO:0000259" key="7">
    <source>
        <dbReference type="Pfam" id="PF23598"/>
    </source>
</evidence>
<evidence type="ECO:0000256" key="2">
    <source>
        <dbReference type="ARBA" id="ARBA00022741"/>
    </source>
</evidence>
<evidence type="ECO:0000259" key="6">
    <source>
        <dbReference type="Pfam" id="PF23559"/>
    </source>
</evidence>
<dbReference type="InterPro" id="IPR036388">
    <property type="entry name" value="WH-like_DNA-bd_sf"/>
</dbReference>
<dbReference type="Pfam" id="PF23559">
    <property type="entry name" value="WHD_DRP"/>
    <property type="match status" value="1"/>
</dbReference>
<dbReference type="RefSeq" id="XP_021833298.1">
    <property type="nucleotide sequence ID" value="XM_021977606.1"/>
</dbReference>
<accession>A0A6P5TZT9</accession>
<proteinExistence type="predicted"/>
<dbReference type="FunFam" id="1.10.10.10:FF:000322">
    <property type="entry name" value="Probable disease resistance protein At1g63360"/>
    <property type="match status" value="1"/>
</dbReference>
<feature type="domain" description="Disease resistance N-terminal" evidence="5">
    <location>
        <begin position="7"/>
        <end position="90"/>
    </location>
</feature>
<dbReference type="InterPro" id="IPR041118">
    <property type="entry name" value="Rx_N"/>
</dbReference>
<sequence>MALPTDFLIGRIVTIIENETSSIGGVRDEIDDIKHELVSMKAFLNDFEGKKALTKGGETWVASVRGMAYDVEDIIDEFMYHMYEQGCHKGQWLHHTIRIPQNVWFRRQMSKKLLKISRMIKAIPERNQRYGVGGLEGASSTCDDVGKWMRNQAESSLFIKEDELVGIERKKQLLMNWLMNGEQQQTLISVVGMGGSGKTTLVAKTFNDERVKKQFHCCAWLSVSQTYAIDDLLRSLIKQFHEARMEKVPADMNSMTYRELLQVLVNYLESKRYMVVLDDVWDIKLWKEMRIALPNTQFGSRIMLTTRREDVASYSFGVQSHIHHIQPLEKNDAWALFSSKAFSSYQNKSCPPDLQSLAKELVEKCDGLPLAVVALGGLMSSKKSLEWIKVYNSLNWHLTNHPLLEPVKSILLFSFDDLPYPLKYCFLYCSLFPEDYLIRRKRLIRLWIAEGFVEDVKGATSEEVAESYLMELIFRSMLHVVLRNESGRPKACKMHDLMRELALSKSEKEKFGAVHDGKEVMDEVQVRRLSTQTTGGEIKLGTGMAQLRTFLVFVTDMSSSSSSNTLPSGFKLLRVLDLGYVPIDILPKEFAYLFNLRYLNLRGTPLKKLPESIGKLRNLQTLDIRDSKIEVLPSGISKLQNLRHLIMYRYTEEPNDFRYPRGFRYVIGTRSPSNICTLKKLQVLTSVELEGNIVRLVGNMTQLRRIGITNVKERDEMDLCASIQKMKLLHQLVLKTSDEEEVLRTNTLCSPPPHLRRVILVGKLEIVPRWFVSLQSLTQLNLHWSRIEEDLLPYIEALPNLGNLSLVNAYAGKELCFSRGFAKLTRLRLSTCPLLNKVTIEKGVMSNLQSLWLDNCPELNTTPQGLQYLTKLKEMRFWLVSKELKDSIREGGVDREKVQHIPEIYHYYKSSLRLCRECLS</sequence>
<dbReference type="InterPro" id="IPR032675">
    <property type="entry name" value="LRR_dom_sf"/>
</dbReference>
<keyword evidence="2" id="KW-0547">Nucleotide-binding</keyword>
<dbReference type="SUPFAM" id="SSF52540">
    <property type="entry name" value="P-loop containing nucleoside triphosphate hydrolases"/>
    <property type="match status" value="1"/>
</dbReference>
<gene>
    <name evidence="9" type="primary">LOC110773099</name>
</gene>
<feature type="domain" description="NB-ARC" evidence="4">
    <location>
        <begin position="169"/>
        <end position="343"/>
    </location>
</feature>
<dbReference type="CDD" id="cd14798">
    <property type="entry name" value="RX-CC_like"/>
    <property type="match status" value="1"/>
</dbReference>
<evidence type="ECO:0000259" key="4">
    <source>
        <dbReference type="Pfam" id="PF00931"/>
    </source>
</evidence>
<name>A0A6P5TZT9_PRUAV</name>
<dbReference type="AlphaFoldDB" id="A0A6P5TZT9"/>
<dbReference type="GO" id="GO:0098542">
    <property type="term" value="P:defense response to other organism"/>
    <property type="evidence" value="ECO:0007669"/>
    <property type="project" value="TreeGrafter"/>
</dbReference>
<protein>
    <submittedName>
        <fullName evidence="9">Disease resistance protein RPM1-like</fullName>
    </submittedName>
</protein>
<dbReference type="InterPro" id="IPR002182">
    <property type="entry name" value="NB-ARC"/>
</dbReference>